<keyword evidence="10" id="KW-1006">Bacterial flagellum protein export</keyword>
<evidence type="ECO:0000256" key="3">
    <source>
        <dbReference type="ARBA" id="ARBA00020392"/>
    </source>
</evidence>
<name>A4J761_DESRM</name>
<dbReference type="GO" id="GO:0071973">
    <property type="term" value="P:bacterial-type flagellum-dependent cell motility"/>
    <property type="evidence" value="ECO:0007669"/>
    <property type="project" value="InterPro"/>
</dbReference>
<dbReference type="eggNOG" id="COG2882">
    <property type="taxonomic scope" value="Bacteria"/>
</dbReference>
<dbReference type="EMBL" id="CP000612">
    <property type="protein sequence ID" value="ABO50914.1"/>
    <property type="molecule type" value="Genomic_DNA"/>
</dbReference>
<keyword evidence="4" id="KW-0813">Transport</keyword>
<evidence type="ECO:0000313" key="13">
    <source>
        <dbReference type="Proteomes" id="UP000001556"/>
    </source>
</evidence>
<evidence type="ECO:0000256" key="8">
    <source>
        <dbReference type="ARBA" id="ARBA00022927"/>
    </source>
</evidence>
<dbReference type="InterPro" id="IPR053716">
    <property type="entry name" value="Flag_assembly_chemotaxis_eff"/>
</dbReference>
<keyword evidence="9" id="KW-0472">Membrane</keyword>
<sequence length="149" mass="18146">MKKFHFRLEQVLQQKIKQEEQALLEQAKAQEEYSRCEKELAATRDKLEESYQTAQLGLRPEDQLYMLMFRDSLRELRERQMRNLQRANEILQNRIKISMKARQERKIFEKLKEKQLMEYRELQLFLEQKEIDELATMSYARGTHQSGVF</sequence>
<keyword evidence="5" id="KW-1003">Cell membrane</keyword>
<dbReference type="GO" id="GO:0006935">
    <property type="term" value="P:chemotaxis"/>
    <property type="evidence" value="ECO:0007669"/>
    <property type="project" value="UniProtKB-KW"/>
</dbReference>
<keyword evidence="11" id="KW-0175">Coiled coil</keyword>
<keyword evidence="12" id="KW-0966">Cell projection</keyword>
<dbReference type="Pfam" id="PF02050">
    <property type="entry name" value="FliJ"/>
    <property type="match status" value="1"/>
</dbReference>
<evidence type="ECO:0000256" key="7">
    <source>
        <dbReference type="ARBA" id="ARBA00022795"/>
    </source>
</evidence>
<evidence type="ECO:0000256" key="9">
    <source>
        <dbReference type="ARBA" id="ARBA00023136"/>
    </source>
</evidence>
<reference evidence="12 13" key="1">
    <citation type="submission" date="2007-03" db="EMBL/GenBank/DDBJ databases">
        <title>Complete sequence of Desulfotomaculum reducens MI-1.</title>
        <authorList>
            <consortium name="US DOE Joint Genome Institute"/>
            <person name="Copeland A."/>
            <person name="Lucas S."/>
            <person name="Lapidus A."/>
            <person name="Barry K."/>
            <person name="Detter J.C."/>
            <person name="Glavina del Rio T."/>
            <person name="Hammon N."/>
            <person name="Israni S."/>
            <person name="Dalin E."/>
            <person name="Tice H."/>
            <person name="Pitluck S."/>
            <person name="Sims D."/>
            <person name="Brettin T."/>
            <person name="Bruce D."/>
            <person name="Han C."/>
            <person name="Tapia R."/>
            <person name="Schmutz J."/>
            <person name="Larimer F."/>
            <person name="Land M."/>
            <person name="Hauser L."/>
            <person name="Kyrpides N."/>
            <person name="Kim E."/>
            <person name="Tebo B.M."/>
            <person name="Richardson P."/>
        </authorList>
    </citation>
    <scope>NUCLEOTIDE SEQUENCE [LARGE SCALE GENOMIC DNA]</scope>
    <source>
        <strain evidence="12 13">MI-1</strain>
    </source>
</reference>
<protein>
    <recommendedName>
        <fullName evidence="3">Flagellar FliJ protein</fullName>
    </recommendedName>
</protein>
<keyword evidence="12" id="KW-0969">Cilium</keyword>
<dbReference type="Proteomes" id="UP000001556">
    <property type="component" value="Chromosome"/>
</dbReference>
<dbReference type="GO" id="GO:0009288">
    <property type="term" value="C:bacterial-type flagellum"/>
    <property type="evidence" value="ECO:0007669"/>
    <property type="project" value="InterPro"/>
</dbReference>
<dbReference type="STRING" id="349161.Dred_2404"/>
<keyword evidence="6" id="KW-0145">Chemotaxis</keyword>
<dbReference type="HOGENOM" id="CLU_139638_5_0_9"/>
<dbReference type="NCBIfam" id="TIGR02473">
    <property type="entry name" value="flagell_FliJ"/>
    <property type="match status" value="1"/>
</dbReference>
<evidence type="ECO:0000256" key="4">
    <source>
        <dbReference type="ARBA" id="ARBA00022448"/>
    </source>
</evidence>
<keyword evidence="7" id="KW-1005">Bacterial flagellum biogenesis</keyword>
<dbReference type="KEGG" id="drm:Dred_2404"/>
<feature type="coiled-coil region" evidence="11">
    <location>
        <begin position="70"/>
        <end position="101"/>
    </location>
</feature>
<organism evidence="12 13">
    <name type="scientific">Desulforamulus reducens (strain ATCC BAA-1160 / DSM 100696 / MI-1)</name>
    <name type="common">Desulfotomaculum reducens</name>
    <dbReference type="NCBI Taxonomy" id="349161"/>
    <lineage>
        <taxon>Bacteria</taxon>
        <taxon>Bacillati</taxon>
        <taxon>Bacillota</taxon>
        <taxon>Clostridia</taxon>
        <taxon>Eubacteriales</taxon>
        <taxon>Peptococcaceae</taxon>
        <taxon>Desulforamulus</taxon>
    </lineage>
</organism>
<accession>A4J761</accession>
<proteinExistence type="inferred from homology"/>
<dbReference type="InterPro" id="IPR012823">
    <property type="entry name" value="Flagell_FliJ"/>
</dbReference>
<evidence type="ECO:0000256" key="2">
    <source>
        <dbReference type="ARBA" id="ARBA00010004"/>
    </source>
</evidence>
<gene>
    <name evidence="12" type="ordered locus">Dred_2404</name>
</gene>
<dbReference type="RefSeq" id="WP_011878712.1">
    <property type="nucleotide sequence ID" value="NC_009253.1"/>
</dbReference>
<evidence type="ECO:0000256" key="6">
    <source>
        <dbReference type="ARBA" id="ARBA00022500"/>
    </source>
</evidence>
<comment type="similarity">
    <text evidence="2">Belongs to the FliJ family.</text>
</comment>
<dbReference type="GO" id="GO:0005886">
    <property type="term" value="C:plasma membrane"/>
    <property type="evidence" value="ECO:0007669"/>
    <property type="project" value="UniProtKB-SubCell"/>
</dbReference>
<dbReference type="AlphaFoldDB" id="A4J761"/>
<keyword evidence="8" id="KW-0653">Protein transport</keyword>
<evidence type="ECO:0000256" key="11">
    <source>
        <dbReference type="SAM" id="Coils"/>
    </source>
</evidence>
<evidence type="ECO:0000256" key="5">
    <source>
        <dbReference type="ARBA" id="ARBA00022475"/>
    </source>
</evidence>
<keyword evidence="13" id="KW-1185">Reference proteome</keyword>
<dbReference type="GO" id="GO:0015031">
    <property type="term" value="P:protein transport"/>
    <property type="evidence" value="ECO:0007669"/>
    <property type="project" value="UniProtKB-KW"/>
</dbReference>
<feature type="coiled-coil region" evidence="11">
    <location>
        <begin position="12"/>
        <end position="46"/>
    </location>
</feature>
<keyword evidence="12" id="KW-0282">Flagellum</keyword>
<evidence type="ECO:0000313" key="12">
    <source>
        <dbReference type="EMBL" id="ABO50914.1"/>
    </source>
</evidence>
<dbReference type="Gene3D" id="1.10.287.1700">
    <property type="match status" value="1"/>
</dbReference>
<evidence type="ECO:0000256" key="10">
    <source>
        <dbReference type="ARBA" id="ARBA00023225"/>
    </source>
</evidence>
<evidence type="ECO:0000256" key="1">
    <source>
        <dbReference type="ARBA" id="ARBA00004413"/>
    </source>
</evidence>
<dbReference type="GO" id="GO:0044781">
    <property type="term" value="P:bacterial-type flagellum organization"/>
    <property type="evidence" value="ECO:0007669"/>
    <property type="project" value="UniProtKB-KW"/>
</dbReference>
<comment type="subcellular location">
    <subcellularLocation>
        <location evidence="1">Cell membrane</location>
        <topology evidence="1">Peripheral membrane protein</topology>
        <orientation evidence="1">Cytoplasmic side</orientation>
    </subcellularLocation>
</comment>
<dbReference type="OrthoDB" id="1727315at2"/>